<reference evidence="1" key="2">
    <citation type="submission" date="2020-05" db="UniProtKB">
        <authorList>
            <consortium name="EnsemblMetazoa"/>
        </authorList>
    </citation>
    <scope>IDENTIFICATION</scope>
    <source>
        <strain evidence="1">Indian</strain>
    </source>
</reference>
<accession>A0A182YQ75</accession>
<name>A0A182YQ75_ANOST</name>
<organism evidence="1 2">
    <name type="scientific">Anopheles stephensi</name>
    <name type="common">Indo-Pakistan malaria mosquito</name>
    <dbReference type="NCBI Taxonomy" id="30069"/>
    <lineage>
        <taxon>Eukaryota</taxon>
        <taxon>Metazoa</taxon>
        <taxon>Ecdysozoa</taxon>
        <taxon>Arthropoda</taxon>
        <taxon>Hexapoda</taxon>
        <taxon>Insecta</taxon>
        <taxon>Pterygota</taxon>
        <taxon>Neoptera</taxon>
        <taxon>Endopterygota</taxon>
        <taxon>Diptera</taxon>
        <taxon>Nematocera</taxon>
        <taxon>Culicoidea</taxon>
        <taxon>Culicidae</taxon>
        <taxon>Anophelinae</taxon>
        <taxon>Anopheles</taxon>
    </lineage>
</organism>
<evidence type="ECO:0000313" key="2">
    <source>
        <dbReference type="Proteomes" id="UP000076408"/>
    </source>
</evidence>
<sequence length="68" mass="7508">MLNAGRDFYRCNTDRACPNQVREAKLAKPEPTSAVIVDVRVIEKGFAALPTDAEHGRGSIIVVPYHLE</sequence>
<dbReference type="EnsemblMetazoa" id="ASTEI10611-RA">
    <property type="protein sequence ID" value="ASTEI10611-PA"/>
    <property type="gene ID" value="ASTEI10611"/>
</dbReference>
<evidence type="ECO:0000313" key="1">
    <source>
        <dbReference type="EnsemblMetazoa" id="ASTEI10611-PA"/>
    </source>
</evidence>
<dbReference type="Proteomes" id="UP000076408">
    <property type="component" value="Unassembled WGS sequence"/>
</dbReference>
<protein>
    <submittedName>
        <fullName evidence="1">Uncharacterized protein</fullName>
    </submittedName>
</protein>
<reference evidence="2" key="1">
    <citation type="journal article" date="2014" name="Genome Biol.">
        <title>Genome analysis of a major urban malaria vector mosquito, Anopheles stephensi.</title>
        <authorList>
            <person name="Jiang X."/>
            <person name="Peery A."/>
            <person name="Hall A.B."/>
            <person name="Sharma A."/>
            <person name="Chen X.G."/>
            <person name="Waterhouse R.M."/>
            <person name="Komissarov A."/>
            <person name="Riehle M.M."/>
            <person name="Shouche Y."/>
            <person name="Sharakhova M.V."/>
            <person name="Lawson D."/>
            <person name="Pakpour N."/>
            <person name="Arensburger P."/>
            <person name="Davidson V.L."/>
            <person name="Eiglmeier K."/>
            <person name="Emrich S."/>
            <person name="George P."/>
            <person name="Kennedy R.C."/>
            <person name="Mane S.P."/>
            <person name="Maslen G."/>
            <person name="Oringanje C."/>
            <person name="Qi Y."/>
            <person name="Settlage R."/>
            <person name="Tojo M."/>
            <person name="Tubio J.M."/>
            <person name="Unger M.F."/>
            <person name="Wang B."/>
            <person name="Vernick K.D."/>
            <person name="Ribeiro J.M."/>
            <person name="James A.A."/>
            <person name="Michel K."/>
            <person name="Riehle M.A."/>
            <person name="Luckhart S."/>
            <person name="Sharakhov I.V."/>
            <person name="Tu Z."/>
        </authorList>
    </citation>
    <scope>NUCLEOTIDE SEQUENCE [LARGE SCALE GENOMIC DNA]</scope>
    <source>
        <strain evidence="2">Indian</strain>
    </source>
</reference>
<dbReference type="AlphaFoldDB" id="A0A182YQ75"/>
<proteinExistence type="predicted"/>
<dbReference type="VEuPathDB" id="VectorBase:ASTEI10611"/>
<keyword evidence="2" id="KW-1185">Reference proteome</keyword>